<dbReference type="KEGG" id="cpas:Clopa_2520"/>
<proteinExistence type="predicted"/>
<evidence type="ECO:0000313" key="2">
    <source>
        <dbReference type="Proteomes" id="UP000013523"/>
    </source>
</evidence>
<organism evidence="1 2">
    <name type="scientific">Clostridium pasteurianum BC1</name>
    <dbReference type="NCBI Taxonomy" id="86416"/>
    <lineage>
        <taxon>Bacteria</taxon>
        <taxon>Bacillati</taxon>
        <taxon>Bacillota</taxon>
        <taxon>Clostridia</taxon>
        <taxon>Eubacteriales</taxon>
        <taxon>Clostridiaceae</taxon>
        <taxon>Clostridium</taxon>
    </lineage>
</organism>
<dbReference type="STRING" id="86416.Clopa_2520"/>
<evidence type="ECO:0000313" key="1">
    <source>
        <dbReference type="EMBL" id="AGK97380.1"/>
    </source>
</evidence>
<dbReference type="EMBL" id="CP003261">
    <property type="protein sequence ID" value="AGK97380.1"/>
    <property type="molecule type" value="Genomic_DNA"/>
</dbReference>
<keyword evidence="2" id="KW-1185">Reference proteome</keyword>
<reference evidence="1 2" key="1">
    <citation type="submission" date="2012-01" db="EMBL/GenBank/DDBJ databases">
        <title>Complete sequence of chromosome of Clostridium pasteurianum BC1.</title>
        <authorList>
            <consortium name="US DOE Joint Genome Institute"/>
            <person name="Lucas S."/>
            <person name="Han J."/>
            <person name="Lapidus A."/>
            <person name="Cheng J.-F."/>
            <person name="Goodwin L."/>
            <person name="Pitluck S."/>
            <person name="Peters L."/>
            <person name="Mikhailova N."/>
            <person name="Teshima H."/>
            <person name="Detter J.C."/>
            <person name="Han C."/>
            <person name="Tapia R."/>
            <person name="Land M."/>
            <person name="Hauser L."/>
            <person name="Kyrpides N."/>
            <person name="Ivanova N."/>
            <person name="Pagani I."/>
            <person name="Dunn J."/>
            <person name="Taghavi S."/>
            <person name="Francis A."/>
            <person name="van der Lelie D."/>
            <person name="Woyke T."/>
        </authorList>
    </citation>
    <scope>NUCLEOTIDE SEQUENCE [LARGE SCALE GENOMIC DNA]</scope>
    <source>
        <strain evidence="1 2">BC1</strain>
    </source>
</reference>
<gene>
    <name evidence="1" type="ORF">Clopa_2520</name>
</gene>
<sequence length="84" mass="10140">MLEHEEKCWYNPQNRTCITCKFGELIDDSCDHDELPGCPTEHWRYRICHEYHGEDIEFPKRKATGETVIPIEHCEYWKIKESIK</sequence>
<dbReference type="HOGENOM" id="CLU_2521759_0_0_9"/>
<accession>R4KCN6</accession>
<protein>
    <submittedName>
        <fullName evidence="1">Uncharacterized protein</fullName>
    </submittedName>
</protein>
<dbReference type="PATRIC" id="fig|86416.3.peg.2504"/>
<name>R4KCN6_CLOPA</name>
<dbReference type="AlphaFoldDB" id="R4KCN6"/>
<dbReference type="Proteomes" id="UP000013523">
    <property type="component" value="Chromosome"/>
</dbReference>